<keyword evidence="1 2" id="KW-0067">ATP-binding</keyword>
<dbReference type="GO" id="GO:0005524">
    <property type="term" value="F:ATP binding"/>
    <property type="evidence" value="ECO:0007669"/>
    <property type="project" value="UniProtKB-UniRule"/>
</dbReference>
<evidence type="ECO:0000256" key="1">
    <source>
        <dbReference type="PIRNR" id="PIRNR038925"/>
    </source>
</evidence>
<dbReference type="PIRSF" id="PIRSF038925">
    <property type="entry name" value="AMP-prot_trans"/>
    <property type="match status" value="1"/>
</dbReference>
<dbReference type="Proteomes" id="UP000195442">
    <property type="component" value="Unassembled WGS sequence"/>
</dbReference>
<dbReference type="Pfam" id="PF13784">
    <property type="entry name" value="Fic_N"/>
    <property type="match status" value="1"/>
</dbReference>
<dbReference type="InterPro" id="IPR040198">
    <property type="entry name" value="Fido_containing"/>
</dbReference>
<dbReference type="GO" id="GO:0000287">
    <property type="term" value="F:magnesium ion binding"/>
    <property type="evidence" value="ECO:0007669"/>
    <property type="project" value="UniProtKB-UniRule"/>
</dbReference>
<evidence type="ECO:0000256" key="3">
    <source>
        <dbReference type="PIRSR" id="PIRSR640198-1"/>
    </source>
</evidence>
<accession>A0A1R4HGX1</accession>
<comment type="catalytic activity">
    <reaction evidence="1">
        <text>L-threonyl-[protein] + ATP = 3-O-(5'-adenylyl)-L-threonyl-[protein] + diphosphate</text>
        <dbReference type="Rhea" id="RHEA:54292"/>
        <dbReference type="Rhea" id="RHEA-COMP:11060"/>
        <dbReference type="Rhea" id="RHEA-COMP:13847"/>
        <dbReference type="ChEBI" id="CHEBI:30013"/>
        <dbReference type="ChEBI" id="CHEBI:30616"/>
        <dbReference type="ChEBI" id="CHEBI:33019"/>
        <dbReference type="ChEBI" id="CHEBI:138113"/>
        <dbReference type="EC" id="2.7.7.108"/>
    </reaction>
</comment>
<dbReference type="InterPro" id="IPR003812">
    <property type="entry name" value="Fido"/>
</dbReference>
<comment type="subunit">
    <text evidence="1">Homodimer.</text>
</comment>
<dbReference type="AlphaFoldDB" id="A0A1R4HGX1"/>
<comment type="function">
    <text evidence="1">Adenylyltransferase that mediates the addition of adenosine 5'-monophosphate (AMP) to specific residues of target proteins.</text>
</comment>
<evidence type="ECO:0000313" key="7">
    <source>
        <dbReference type="Proteomes" id="UP000195442"/>
    </source>
</evidence>
<keyword evidence="7" id="KW-1185">Reference proteome</keyword>
<dbReference type="PROSITE" id="PS51459">
    <property type="entry name" value="FIDO"/>
    <property type="match status" value="1"/>
</dbReference>
<feature type="binding site" evidence="4">
    <location>
        <begin position="215"/>
        <end position="222"/>
    </location>
    <ligand>
        <name>ATP</name>
        <dbReference type="ChEBI" id="CHEBI:30616"/>
    </ligand>
</feature>
<protein>
    <recommendedName>
        <fullName evidence="1">Protein adenylyltransferase</fullName>
        <ecNumber evidence="1">2.7.7.108</ecNumber>
    </recommendedName>
    <alternativeName>
        <fullName evidence="1">AMPylator</fullName>
    </alternativeName>
</protein>
<comment type="catalytic activity">
    <reaction evidence="1">
        <text>L-tyrosyl-[protein] + ATP = O-(5'-adenylyl)-L-tyrosyl-[protein] + diphosphate</text>
        <dbReference type="Rhea" id="RHEA:54288"/>
        <dbReference type="Rhea" id="RHEA-COMP:10136"/>
        <dbReference type="Rhea" id="RHEA-COMP:13846"/>
        <dbReference type="ChEBI" id="CHEBI:30616"/>
        <dbReference type="ChEBI" id="CHEBI:33019"/>
        <dbReference type="ChEBI" id="CHEBI:46858"/>
        <dbReference type="ChEBI" id="CHEBI:83624"/>
        <dbReference type="EC" id="2.7.7.108"/>
    </reaction>
</comment>
<dbReference type="PANTHER" id="PTHR13504">
    <property type="entry name" value="FIDO DOMAIN-CONTAINING PROTEIN DDB_G0283145"/>
    <property type="match status" value="1"/>
</dbReference>
<keyword evidence="1" id="KW-0548">Nucleotidyltransferase</keyword>
<dbReference type="GO" id="GO:0042803">
    <property type="term" value="F:protein homodimerization activity"/>
    <property type="evidence" value="ECO:0007669"/>
    <property type="project" value="UniProtKB-UniRule"/>
</dbReference>
<feature type="binding site" evidence="2">
    <location>
        <position position="79"/>
    </location>
    <ligand>
        <name>ATP</name>
        <dbReference type="ChEBI" id="CHEBI:30616"/>
    </ligand>
</feature>
<dbReference type="InterPro" id="IPR025758">
    <property type="entry name" value="Fic/DOC_N"/>
</dbReference>
<gene>
    <name evidence="6" type="ORF">CRENPOLYSF2_4600005</name>
</gene>
<evidence type="ECO:0000259" key="5">
    <source>
        <dbReference type="PROSITE" id="PS51459"/>
    </source>
</evidence>
<dbReference type="OrthoDB" id="9807853at2"/>
<dbReference type="PANTHER" id="PTHR13504:SF38">
    <property type="entry name" value="FIDO DOMAIN-CONTAINING PROTEIN"/>
    <property type="match status" value="1"/>
</dbReference>
<dbReference type="Gene3D" id="1.10.3290.10">
    <property type="entry name" value="Fido-like domain"/>
    <property type="match status" value="1"/>
</dbReference>
<sequence>MKLEAFKSGDYKQQYQYRSFSPALINHGWSWDDGRVSTLLEQATKALGELNAFSLIVPDVDLFIEMHIVKEANQSSRIEGTQTQMDEAVMAIEQIAPERRDDWQEVQNYIQAMNQAISELKTLPLSTRLIRQTHAILMSGVRGEHKTPGDFRISQNWIGGSGLQDAVFIPPHHDEVPELMSDLEKFLHNDAIEVPHLIRVAIAHYQFETTHPFLDGNGRIGRLMITLYLIEHGMLSKPSLYLSDFIEKHKGAYYDALTTVRISNDLLHWVRFFLNAVAETAKKGSETFQAILALRQQVEGKIVTLGRRAENGRHLLMVLYKKPVVTIMQAAEILDVTPRAANALIQDLVGLGILKETTGYKRNRVFIFEDYLALF</sequence>
<dbReference type="RefSeq" id="WP_087148067.1">
    <property type="nucleotide sequence ID" value="NZ_FUKJ01000402.1"/>
</dbReference>
<proteinExistence type="predicted"/>
<evidence type="ECO:0000256" key="4">
    <source>
        <dbReference type="PIRSR" id="PIRSR640198-2"/>
    </source>
</evidence>
<feature type="binding site" evidence="4">
    <location>
        <begin position="253"/>
        <end position="254"/>
    </location>
    <ligand>
        <name>ATP</name>
        <dbReference type="ChEBI" id="CHEBI:30616"/>
    </ligand>
</feature>
<reference evidence="7" key="1">
    <citation type="submission" date="2017-02" db="EMBL/GenBank/DDBJ databases">
        <authorList>
            <person name="Daims H."/>
        </authorList>
    </citation>
    <scope>NUCLEOTIDE SEQUENCE [LARGE SCALE GENOMIC DNA]</scope>
</reference>
<name>A0A1R4HGX1_9GAMM</name>
<dbReference type="InterPro" id="IPR036597">
    <property type="entry name" value="Fido-like_dom_sf"/>
</dbReference>
<feature type="domain" description="Fido" evidence="5">
    <location>
        <begin position="125"/>
        <end position="275"/>
    </location>
</feature>
<dbReference type="Pfam" id="PF02661">
    <property type="entry name" value="Fic"/>
    <property type="match status" value="1"/>
</dbReference>
<keyword evidence="1" id="KW-0808">Transferase</keyword>
<feature type="active site" evidence="3">
    <location>
        <position position="211"/>
    </location>
</feature>
<feature type="binding site" evidence="2">
    <location>
        <begin position="216"/>
        <end position="222"/>
    </location>
    <ligand>
        <name>ATP</name>
        <dbReference type="ChEBI" id="CHEBI:30616"/>
    </ligand>
</feature>
<evidence type="ECO:0000313" key="6">
    <source>
        <dbReference type="EMBL" id="SJM95120.1"/>
    </source>
</evidence>
<dbReference type="EC" id="2.7.7.108" evidence="1"/>
<organism evidence="6 7">
    <name type="scientific">Crenothrix polyspora</name>
    <dbReference type="NCBI Taxonomy" id="360316"/>
    <lineage>
        <taxon>Bacteria</taxon>
        <taxon>Pseudomonadati</taxon>
        <taxon>Pseudomonadota</taxon>
        <taxon>Gammaproteobacteria</taxon>
        <taxon>Methylococcales</taxon>
        <taxon>Crenotrichaceae</taxon>
        <taxon>Crenothrix</taxon>
    </lineage>
</organism>
<keyword evidence="1 2" id="KW-0547">Nucleotide-binding</keyword>
<feature type="binding site" evidence="2">
    <location>
        <position position="253"/>
    </location>
    <ligand>
        <name>ATP</name>
        <dbReference type="ChEBI" id="CHEBI:30616"/>
    </ligand>
</feature>
<dbReference type="SUPFAM" id="SSF140931">
    <property type="entry name" value="Fic-like"/>
    <property type="match status" value="1"/>
</dbReference>
<dbReference type="EMBL" id="FUKJ01000402">
    <property type="protein sequence ID" value="SJM95120.1"/>
    <property type="molecule type" value="Genomic_DNA"/>
</dbReference>
<dbReference type="InterPro" id="IPR026287">
    <property type="entry name" value="SoFic-like"/>
</dbReference>
<evidence type="ECO:0000256" key="2">
    <source>
        <dbReference type="PIRSR" id="PIRSR038925-1"/>
    </source>
</evidence>
<dbReference type="GO" id="GO:0070733">
    <property type="term" value="F:AMPylase activity"/>
    <property type="evidence" value="ECO:0007669"/>
    <property type="project" value="UniProtKB-UniRule"/>
</dbReference>
<feature type="binding site" evidence="2">
    <location>
        <position position="211"/>
    </location>
    <ligand>
        <name>ATP</name>
        <dbReference type="ChEBI" id="CHEBI:30616"/>
    </ligand>
</feature>